<comment type="caution">
    <text evidence="2">The sequence shown here is derived from an EMBL/GenBank/DDBJ whole genome shotgun (WGS) entry which is preliminary data.</text>
</comment>
<dbReference type="EMBL" id="LAZR01014668">
    <property type="protein sequence ID" value="KKM16466.1"/>
    <property type="molecule type" value="Genomic_DNA"/>
</dbReference>
<dbReference type="AlphaFoldDB" id="A0A0F9HMD2"/>
<evidence type="ECO:0008006" key="3">
    <source>
        <dbReference type="Google" id="ProtNLM"/>
    </source>
</evidence>
<gene>
    <name evidence="2" type="ORF">LCGC14_1685570</name>
</gene>
<protein>
    <recommendedName>
        <fullName evidence="3">Portal protein</fullName>
    </recommendedName>
</protein>
<proteinExistence type="predicted"/>
<name>A0A0F9HMD2_9ZZZZ</name>
<sequence length="700" mass="77945">MSLSNPEMNELWALRDALKKDYKERDTKWEWRRRIRYRRMHEDLQKLPLSPLVSEHALLVHQSELPNQEAHKRTKRLVANPPRFEIVILESDPELRGIGQELENGVKALFRWMNRGKVSFDWQVTEFQQGDGAGLGKVEFIPGHGVSLRHFKVDNLLEDDEEADEGSILGEEAEGRNKARAIFREELASDDDLDEQAAFDRATDKALRTELPPYRLIAVDPLTCAWWEDGDGISVIAEYGKKRLNPLLAAFKEHKLKLVENRLIIEKDGSEAISSTTIPESYPSQGGQEVEYTEIRTREMIYILIEHPVIDKRTTNRPKDSTRGIVLSFENPFGPYTTGYAVVAGDVTTEEAPEDKYQPPILGVLATTQAENVLMTARLSGAIDSALSPAYQSVKEDQPLPPDDEDKVLTTESATEIPVVQGEIKRVPSPTNDLKDVEGRIAAELGEFKMTESVLGDATSDTSGHRLAIQVAQADIQLTPYQNNRAHAMTELLKGIIYSVRKHGLPIFIPTLPEKRRTGKQIAVSEPAKITPEMADLPFELVVTLGAETPVTKFAKWQALQDREAKGTLGYQTVIEESDVEDPDEEIARVFEGKMLKATMEEILPRLSELMMQMVEQKLQAYTQAQAEAQAQEAGMVNPNAQAELETEVPASGTAGGGGRQADISQLIRLPGVNRQVVETTDDFGPRSPETTGAAVGRSI</sequence>
<reference evidence="2" key="1">
    <citation type="journal article" date="2015" name="Nature">
        <title>Complex archaea that bridge the gap between prokaryotes and eukaryotes.</title>
        <authorList>
            <person name="Spang A."/>
            <person name="Saw J.H."/>
            <person name="Jorgensen S.L."/>
            <person name="Zaremba-Niedzwiedzka K."/>
            <person name="Martijn J."/>
            <person name="Lind A.E."/>
            <person name="van Eijk R."/>
            <person name="Schleper C."/>
            <person name="Guy L."/>
            <person name="Ettema T.J."/>
        </authorList>
    </citation>
    <scope>NUCLEOTIDE SEQUENCE</scope>
</reference>
<evidence type="ECO:0000313" key="2">
    <source>
        <dbReference type="EMBL" id="KKM16466.1"/>
    </source>
</evidence>
<feature type="region of interest" description="Disordered" evidence="1">
    <location>
        <begin position="680"/>
        <end position="700"/>
    </location>
</feature>
<evidence type="ECO:0000256" key="1">
    <source>
        <dbReference type="SAM" id="MobiDB-lite"/>
    </source>
</evidence>
<organism evidence="2">
    <name type="scientific">marine sediment metagenome</name>
    <dbReference type="NCBI Taxonomy" id="412755"/>
    <lineage>
        <taxon>unclassified sequences</taxon>
        <taxon>metagenomes</taxon>
        <taxon>ecological metagenomes</taxon>
    </lineage>
</organism>
<accession>A0A0F9HMD2</accession>